<organism evidence="1 2">
    <name type="scientific">Arthrobacter cryoconiti</name>
    <dbReference type="NCBI Taxonomy" id="748907"/>
    <lineage>
        <taxon>Bacteria</taxon>
        <taxon>Bacillati</taxon>
        <taxon>Actinomycetota</taxon>
        <taxon>Actinomycetes</taxon>
        <taxon>Micrococcales</taxon>
        <taxon>Micrococcaceae</taxon>
        <taxon>Arthrobacter</taxon>
    </lineage>
</organism>
<name>A0ABV8QWK6_9MICC</name>
<proteinExistence type="predicted"/>
<evidence type="ECO:0000313" key="1">
    <source>
        <dbReference type="EMBL" id="MFC4264586.1"/>
    </source>
</evidence>
<sequence length="84" mass="9006">MSSVNGYAFAGPEILDEHKAAFEQVKHIQGAVLSDVSTYARRTKRMDPEKTKGLTDLQKLVLADGGPSPFGGHVDGNTVAVYTD</sequence>
<comment type="caution">
    <text evidence="1">The sequence shown here is derived from an EMBL/GenBank/DDBJ whole genome shotgun (WGS) entry which is preliminary data.</text>
</comment>
<keyword evidence="2" id="KW-1185">Reference proteome</keyword>
<protein>
    <submittedName>
        <fullName evidence="1">Uncharacterized protein</fullName>
    </submittedName>
</protein>
<dbReference type="RefSeq" id="WP_230067759.1">
    <property type="nucleotide sequence ID" value="NZ_BAABLL010000001.1"/>
</dbReference>
<reference evidence="2" key="1">
    <citation type="journal article" date="2019" name="Int. J. Syst. Evol. Microbiol.">
        <title>The Global Catalogue of Microorganisms (GCM) 10K type strain sequencing project: providing services to taxonomists for standard genome sequencing and annotation.</title>
        <authorList>
            <consortium name="The Broad Institute Genomics Platform"/>
            <consortium name="The Broad Institute Genome Sequencing Center for Infectious Disease"/>
            <person name="Wu L."/>
            <person name="Ma J."/>
        </authorList>
    </citation>
    <scope>NUCLEOTIDE SEQUENCE [LARGE SCALE GENOMIC DNA]</scope>
    <source>
        <strain evidence="2">CGMCC 1.10698</strain>
    </source>
</reference>
<dbReference type="EMBL" id="JBHSCQ010000004">
    <property type="protein sequence ID" value="MFC4264586.1"/>
    <property type="molecule type" value="Genomic_DNA"/>
</dbReference>
<evidence type="ECO:0000313" key="2">
    <source>
        <dbReference type="Proteomes" id="UP001595773"/>
    </source>
</evidence>
<dbReference type="Proteomes" id="UP001595773">
    <property type="component" value="Unassembled WGS sequence"/>
</dbReference>
<gene>
    <name evidence="1" type="ORF">ACFOW9_03115</name>
</gene>
<accession>A0ABV8QWK6</accession>